<dbReference type="Proteomes" id="UP001054821">
    <property type="component" value="Chromosome 6"/>
</dbReference>
<dbReference type="AlphaFoldDB" id="A0AAD4VFS7"/>
<evidence type="ECO:0000256" key="1">
    <source>
        <dbReference type="SAM" id="MobiDB-lite"/>
    </source>
</evidence>
<sequence>MKRTRKDTTDASSPRLNRECPIASMRRHKASRLALQKDQPQHGPADHSEYTIEVEDIAAIHNTNVEVDAKPMRHLE</sequence>
<feature type="region of interest" description="Disordered" evidence="1">
    <location>
        <begin position="1"/>
        <end position="46"/>
    </location>
</feature>
<organism evidence="2 3">
    <name type="scientific">Prunus dulcis</name>
    <name type="common">Almond</name>
    <name type="synonym">Amygdalus dulcis</name>
    <dbReference type="NCBI Taxonomy" id="3755"/>
    <lineage>
        <taxon>Eukaryota</taxon>
        <taxon>Viridiplantae</taxon>
        <taxon>Streptophyta</taxon>
        <taxon>Embryophyta</taxon>
        <taxon>Tracheophyta</taxon>
        <taxon>Spermatophyta</taxon>
        <taxon>Magnoliopsida</taxon>
        <taxon>eudicotyledons</taxon>
        <taxon>Gunneridae</taxon>
        <taxon>Pentapetalae</taxon>
        <taxon>rosids</taxon>
        <taxon>fabids</taxon>
        <taxon>Rosales</taxon>
        <taxon>Rosaceae</taxon>
        <taxon>Amygdaloideae</taxon>
        <taxon>Amygdaleae</taxon>
        <taxon>Prunus</taxon>
    </lineage>
</organism>
<gene>
    <name evidence="2" type="ORF">L3X38_032611</name>
</gene>
<evidence type="ECO:0000313" key="2">
    <source>
        <dbReference type="EMBL" id="KAI5323539.1"/>
    </source>
</evidence>
<dbReference type="EMBL" id="JAJFAZ020000006">
    <property type="protein sequence ID" value="KAI5323539.1"/>
    <property type="molecule type" value="Genomic_DNA"/>
</dbReference>
<keyword evidence="3" id="KW-1185">Reference proteome</keyword>
<accession>A0AAD4VFS7</accession>
<evidence type="ECO:0000313" key="3">
    <source>
        <dbReference type="Proteomes" id="UP001054821"/>
    </source>
</evidence>
<proteinExistence type="predicted"/>
<comment type="caution">
    <text evidence="2">The sequence shown here is derived from an EMBL/GenBank/DDBJ whole genome shotgun (WGS) entry which is preliminary data.</text>
</comment>
<protein>
    <submittedName>
        <fullName evidence="2">Uncharacterized protein</fullName>
    </submittedName>
</protein>
<name>A0AAD4VFS7_PRUDU</name>
<reference evidence="2 3" key="1">
    <citation type="journal article" date="2022" name="G3 (Bethesda)">
        <title>Whole-genome sequence and methylome profiling of the almond [Prunus dulcis (Mill.) D.A. Webb] cultivar 'Nonpareil'.</title>
        <authorList>
            <person name="D'Amico-Willman K.M."/>
            <person name="Ouma W.Z."/>
            <person name="Meulia T."/>
            <person name="Sideli G.M."/>
            <person name="Gradziel T.M."/>
            <person name="Fresnedo-Ramirez J."/>
        </authorList>
    </citation>
    <scope>NUCLEOTIDE SEQUENCE [LARGE SCALE GENOMIC DNA]</scope>
    <source>
        <strain evidence="2">Clone GOH B32 T37-40</strain>
    </source>
</reference>